<evidence type="ECO:0000313" key="2">
    <source>
        <dbReference type="Proteomes" id="UP000479000"/>
    </source>
</evidence>
<organism evidence="1 2">
    <name type="scientific">Nesidiocoris tenuis</name>
    <dbReference type="NCBI Taxonomy" id="355587"/>
    <lineage>
        <taxon>Eukaryota</taxon>
        <taxon>Metazoa</taxon>
        <taxon>Ecdysozoa</taxon>
        <taxon>Arthropoda</taxon>
        <taxon>Hexapoda</taxon>
        <taxon>Insecta</taxon>
        <taxon>Pterygota</taxon>
        <taxon>Neoptera</taxon>
        <taxon>Paraneoptera</taxon>
        <taxon>Hemiptera</taxon>
        <taxon>Heteroptera</taxon>
        <taxon>Panheteroptera</taxon>
        <taxon>Cimicomorpha</taxon>
        <taxon>Miridae</taxon>
        <taxon>Dicyphina</taxon>
        <taxon>Nesidiocoris</taxon>
    </lineage>
</organism>
<feature type="non-terminal residue" evidence="1">
    <location>
        <position position="51"/>
    </location>
</feature>
<dbReference type="EMBL" id="CADCXU010013734">
    <property type="protein sequence ID" value="CAB0003741.1"/>
    <property type="molecule type" value="Genomic_DNA"/>
</dbReference>
<evidence type="ECO:0000313" key="1">
    <source>
        <dbReference type="EMBL" id="CAB0003741.1"/>
    </source>
</evidence>
<dbReference type="AlphaFoldDB" id="A0A6H5GKJ3"/>
<name>A0A6H5GKJ3_9HEMI</name>
<reference evidence="1 2" key="1">
    <citation type="submission" date="2020-02" db="EMBL/GenBank/DDBJ databases">
        <authorList>
            <person name="Ferguson B K."/>
        </authorList>
    </citation>
    <scope>NUCLEOTIDE SEQUENCE [LARGE SCALE GENOMIC DNA]</scope>
</reference>
<keyword evidence="2" id="KW-1185">Reference proteome</keyword>
<dbReference type="Proteomes" id="UP000479000">
    <property type="component" value="Unassembled WGS sequence"/>
</dbReference>
<proteinExistence type="predicted"/>
<sequence>MLRSIICFIYIDKFLRNYMKYEISRGTQVKIRRFKSHNWYASRRPQSSPGV</sequence>
<protein>
    <submittedName>
        <fullName evidence="1">Uncharacterized protein</fullName>
    </submittedName>
</protein>
<accession>A0A6H5GKJ3</accession>
<gene>
    <name evidence="1" type="ORF">NTEN_LOCUS9237</name>
</gene>